<proteinExistence type="predicted"/>
<reference evidence="1" key="1">
    <citation type="journal article" date="2019" name="Sci. Rep.">
        <title>Draft genome of Tanacetum cinerariifolium, the natural source of mosquito coil.</title>
        <authorList>
            <person name="Yamashiro T."/>
            <person name="Shiraishi A."/>
            <person name="Satake H."/>
            <person name="Nakayama K."/>
        </authorList>
    </citation>
    <scope>NUCLEOTIDE SEQUENCE</scope>
</reference>
<name>A0A6L2J2K2_TANCI</name>
<comment type="caution">
    <text evidence="1">The sequence shown here is derived from an EMBL/GenBank/DDBJ whole genome shotgun (WGS) entry which is preliminary data.</text>
</comment>
<evidence type="ECO:0000313" key="1">
    <source>
        <dbReference type="EMBL" id="GEU31248.1"/>
    </source>
</evidence>
<accession>A0A6L2J2K2</accession>
<dbReference type="AlphaFoldDB" id="A0A6L2J2K2"/>
<organism evidence="1">
    <name type="scientific">Tanacetum cinerariifolium</name>
    <name type="common">Dalmatian daisy</name>
    <name type="synonym">Chrysanthemum cinerariifolium</name>
    <dbReference type="NCBI Taxonomy" id="118510"/>
    <lineage>
        <taxon>Eukaryota</taxon>
        <taxon>Viridiplantae</taxon>
        <taxon>Streptophyta</taxon>
        <taxon>Embryophyta</taxon>
        <taxon>Tracheophyta</taxon>
        <taxon>Spermatophyta</taxon>
        <taxon>Magnoliopsida</taxon>
        <taxon>eudicotyledons</taxon>
        <taxon>Gunneridae</taxon>
        <taxon>Pentapetalae</taxon>
        <taxon>asterids</taxon>
        <taxon>campanulids</taxon>
        <taxon>Asterales</taxon>
        <taxon>Asteraceae</taxon>
        <taxon>Asteroideae</taxon>
        <taxon>Anthemideae</taxon>
        <taxon>Anthemidinae</taxon>
        <taxon>Tanacetum</taxon>
    </lineage>
</organism>
<dbReference type="EMBL" id="BKCJ010000233">
    <property type="protein sequence ID" value="GEU31248.1"/>
    <property type="molecule type" value="Genomic_DNA"/>
</dbReference>
<gene>
    <name evidence="1" type="ORF">Tci_003226</name>
</gene>
<protein>
    <recommendedName>
        <fullName evidence="2">Retrotransposon protein, putative, Ty1-copia subclass</fullName>
    </recommendedName>
</protein>
<evidence type="ECO:0008006" key="2">
    <source>
        <dbReference type="Google" id="ProtNLM"/>
    </source>
</evidence>
<sequence>MVPSKKVDKTPYELWYEKVFNLSYLKVWGWEALVKRDTPDKHQYRSVKLVARYAEFLKKNLISQEVNGRAVILEEIQDKDTSPSEEAPVRRPVRTHRAPKHLCLNVEADEHSLRDLNEPANYKAAMLDPESNKCLDAMNAKMQSMKDNQTYLGKCFAMKDLGEAAFIVRIKIYRDKSKRLIRLSQYAYMDEILKGASTLEEVKGMQNVPYALTVGSIMYAVRCARPDVTFAQNITSYFQQNLGESHWTAMNTILKYLRNTKDMFLVYGGNPEAELDENLVRVLWFSN</sequence>